<keyword evidence="3" id="KW-1185">Reference proteome</keyword>
<evidence type="ECO:0000313" key="3">
    <source>
        <dbReference type="Proteomes" id="UP001156398"/>
    </source>
</evidence>
<organism evidence="2 3">
    <name type="scientific">Streptantibioticus silvisoli</name>
    <dbReference type="NCBI Taxonomy" id="2705255"/>
    <lineage>
        <taxon>Bacteria</taxon>
        <taxon>Bacillati</taxon>
        <taxon>Actinomycetota</taxon>
        <taxon>Actinomycetes</taxon>
        <taxon>Kitasatosporales</taxon>
        <taxon>Streptomycetaceae</taxon>
        <taxon>Streptantibioticus</taxon>
    </lineage>
</organism>
<dbReference type="InterPro" id="IPR041657">
    <property type="entry name" value="HTH_17"/>
</dbReference>
<dbReference type="NCBIfam" id="TIGR01764">
    <property type="entry name" value="excise"/>
    <property type="match status" value="1"/>
</dbReference>
<dbReference type="InterPro" id="IPR010093">
    <property type="entry name" value="SinI_DNA-bd"/>
</dbReference>
<protein>
    <submittedName>
        <fullName evidence="2">Helix-turn-helix domain-containing protein</fullName>
    </submittedName>
</protein>
<comment type="caution">
    <text evidence="2">The sequence shown here is derived from an EMBL/GenBank/DDBJ whole genome shotgun (WGS) entry which is preliminary data.</text>
</comment>
<name>A0ABT6W8F7_9ACTN</name>
<dbReference type="Proteomes" id="UP001156398">
    <property type="component" value="Unassembled WGS sequence"/>
</dbReference>
<reference evidence="2 3" key="1">
    <citation type="submission" date="2023-05" db="EMBL/GenBank/DDBJ databases">
        <title>Streptantibioticus silvisoli sp. nov., acidotolerant actinomycetes 1 from pine litter.</title>
        <authorList>
            <person name="Swiecimska M."/>
            <person name="Golinska P."/>
            <person name="Sangal V."/>
            <person name="Wachnowicz B."/>
            <person name="Goodfellow M."/>
        </authorList>
    </citation>
    <scope>NUCLEOTIDE SEQUENCE [LARGE SCALE GENOMIC DNA]</scope>
    <source>
        <strain evidence="2 3">SL54</strain>
    </source>
</reference>
<proteinExistence type="predicted"/>
<evidence type="ECO:0000259" key="1">
    <source>
        <dbReference type="Pfam" id="PF12728"/>
    </source>
</evidence>
<accession>A0ABT6W8F7</accession>
<dbReference type="RefSeq" id="WP_271322074.1">
    <property type="nucleotide sequence ID" value="NZ_JAAGKO020000040.1"/>
</dbReference>
<sequence length="79" mass="8539">MSDTAAVVVAGPQDEKLLDASEVAAALRLSLTSVYRLARSGDLRSHRFGKGKVRPRGLRIPESAVTEYLRCSQIEPEAA</sequence>
<feature type="domain" description="Helix-turn-helix" evidence="1">
    <location>
        <begin position="17"/>
        <end position="70"/>
    </location>
</feature>
<gene>
    <name evidence="2" type="ORF">POF43_024070</name>
</gene>
<dbReference type="EMBL" id="JAAGKO020000040">
    <property type="protein sequence ID" value="MDI5965766.1"/>
    <property type="molecule type" value="Genomic_DNA"/>
</dbReference>
<dbReference type="Pfam" id="PF12728">
    <property type="entry name" value="HTH_17"/>
    <property type="match status" value="1"/>
</dbReference>
<evidence type="ECO:0000313" key="2">
    <source>
        <dbReference type="EMBL" id="MDI5965766.1"/>
    </source>
</evidence>